<dbReference type="EMBL" id="JACJTA010000077">
    <property type="protein sequence ID" value="MBD2607906.1"/>
    <property type="molecule type" value="Genomic_DNA"/>
</dbReference>
<dbReference type="NCBIfam" id="TIGR02595">
    <property type="entry name" value="PEP_CTERM"/>
    <property type="match status" value="1"/>
</dbReference>
<dbReference type="RefSeq" id="WP_029637822.1">
    <property type="nucleotide sequence ID" value="NZ_JACJTA010000077.1"/>
</dbReference>
<comment type="caution">
    <text evidence="2">The sequence shown here is derived from an EMBL/GenBank/DDBJ whole genome shotgun (WGS) entry which is preliminary data.</text>
</comment>
<sequence length="278" mass="29117">MKLNKQFTATAISLTVSNLTKEMMNYKKSFAFIGLITSSALALSSNPAQAFNFNTSTDLGSCSALAGPFTSSGLSSTTIKPNCKTGDGFTITPNPEGKELQGKKVNGVIGVGVSGNKPVRDVVGGEINYGESIVLTLPNPGDVLKNIGLSFLYRPGVFADTVWEAAKIKTNTGLEGILTVTGKDTASWSFIGGLVTNLSFSKGNGGGYYDIANPFGNAKFDFLTLTPYTYDSVAEKSNANSDFALTHATSVPEPTAIAGLALVGGLLVATRRRKAIQF</sequence>
<feature type="signal peptide" evidence="1">
    <location>
        <begin position="1"/>
        <end position="50"/>
    </location>
</feature>
<evidence type="ECO:0000313" key="3">
    <source>
        <dbReference type="Proteomes" id="UP000660380"/>
    </source>
</evidence>
<evidence type="ECO:0000313" key="2">
    <source>
        <dbReference type="EMBL" id="MBD2607906.1"/>
    </source>
</evidence>
<reference evidence="2 3" key="1">
    <citation type="journal article" date="2020" name="ISME J.">
        <title>Comparative genomics reveals insights into cyanobacterial evolution and habitat adaptation.</title>
        <authorList>
            <person name="Chen M.Y."/>
            <person name="Teng W.K."/>
            <person name="Zhao L."/>
            <person name="Hu C.X."/>
            <person name="Zhou Y.K."/>
            <person name="Han B.P."/>
            <person name="Song L.R."/>
            <person name="Shu W.S."/>
        </authorList>
    </citation>
    <scope>NUCLEOTIDE SEQUENCE [LARGE SCALE GENOMIC DNA]</scope>
    <source>
        <strain evidence="2 3">FACHB-248</strain>
    </source>
</reference>
<feature type="chain" id="PRO_5046697505" evidence="1">
    <location>
        <begin position="51"/>
        <end position="278"/>
    </location>
</feature>
<keyword evidence="1" id="KW-0732">Signal</keyword>
<name>A0ABR8GY07_9CYAN</name>
<evidence type="ECO:0000256" key="1">
    <source>
        <dbReference type="SAM" id="SignalP"/>
    </source>
</evidence>
<proteinExistence type="predicted"/>
<accession>A0ABR8GY07</accession>
<keyword evidence="3" id="KW-1185">Reference proteome</keyword>
<gene>
    <name evidence="2" type="ORF">H6G81_26160</name>
</gene>
<dbReference type="InterPro" id="IPR013424">
    <property type="entry name" value="Ice-binding_C"/>
</dbReference>
<organism evidence="2 3">
    <name type="scientific">Scytonema hofmannii FACHB-248</name>
    <dbReference type="NCBI Taxonomy" id="1842502"/>
    <lineage>
        <taxon>Bacteria</taxon>
        <taxon>Bacillati</taxon>
        <taxon>Cyanobacteriota</taxon>
        <taxon>Cyanophyceae</taxon>
        <taxon>Nostocales</taxon>
        <taxon>Scytonemataceae</taxon>
        <taxon>Scytonema</taxon>
    </lineage>
</organism>
<dbReference type="Proteomes" id="UP000660380">
    <property type="component" value="Unassembled WGS sequence"/>
</dbReference>
<protein>
    <submittedName>
        <fullName evidence="2">PEP-CTERM sorting domain-containing protein</fullName>
    </submittedName>
</protein>